<evidence type="ECO:0000256" key="5">
    <source>
        <dbReference type="ARBA" id="ARBA00022801"/>
    </source>
</evidence>
<evidence type="ECO:0000256" key="7">
    <source>
        <dbReference type="ARBA" id="ARBA00023326"/>
    </source>
</evidence>
<accession>A0A160DUY8</accession>
<evidence type="ECO:0000256" key="3">
    <source>
        <dbReference type="ARBA" id="ARBA00022651"/>
    </source>
</evidence>
<keyword evidence="2" id="KW-0964">Secreted</keyword>
<dbReference type="STRING" id="1300342.I596_2317"/>
<evidence type="ECO:0000256" key="6">
    <source>
        <dbReference type="ARBA" id="ARBA00023277"/>
    </source>
</evidence>
<keyword evidence="4" id="KW-0732">Signal</keyword>
<dbReference type="GO" id="GO:0030600">
    <property type="term" value="F:feruloyl esterase activity"/>
    <property type="evidence" value="ECO:0007669"/>
    <property type="project" value="InterPro"/>
</dbReference>
<dbReference type="EMBL" id="CP015249">
    <property type="protein sequence ID" value="ANB18327.1"/>
    <property type="molecule type" value="Genomic_DNA"/>
</dbReference>
<dbReference type="OrthoDB" id="5291933at2"/>
<proteinExistence type="predicted"/>
<gene>
    <name evidence="8" type="ORF">I596_2317</name>
</gene>
<organism evidence="8 9">
    <name type="scientific">Dokdonella koreensis DS-123</name>
    <dbReference type="NCBI Taxonomy" id="1300342"/>
    <lineage>
        <taxon>Bacteria</taxon>
        <taxon>Pseudomonadati</taxon>
        <taxon>Pseudomonadota</taxon>
        <taxon>Gammaproteobacteria</taxon>
        <taxon>Lysobacterales</taxon>
        <taxon>Rhodanobacteraceae</taxon>
        <taxon>Dokdonella</taxon>
    </lineage>
</organism>
<dbReference type="InterPro" id="IPR043595">
    <property type="entry name" value="FaeB/C/D"/>
</dbReference>
<evidence type="ECO:0000256" key="4">
    <source>
        <dbReference type="ARBA" id="ARBA00022729"/>
    </source>
</evidence>
<name>A0A160DUY8_9GAMM</name>
<dbReference type="InterPro" id="IPR029058">
    <property type="entry name" value="AB_hydrolase_fold"/>
</dbReference>
<dbReference type="KEGG" id="dko:I596_2317"/>
<dbReference type="Proteomes" id="UP000076830">
    <property type="component" value="Chromosome"/>
</dbReference>
<sequence>MAARTDRSGCALPRLPALALPVAIALAAGPLAAARLPGWICTHPDALFVDGLDAVPAVLRQPSGGSGGSYPGAVTRTVSVPGVGSRSYRLYLPAAYRPGHAFPLVVALHGAAGPGNAAAAATALAMAWAPAADAGQVVVLAPVAGGSQGGWLAPDVDGSGPSDYDVVAAAIADAAAAYNIDLLRVYGWGYSAGGAVMHDLNLTPINRHYQAFSAYAVAAAARIQCVDYIGPYCDPATAPVRVPVAIRIGQSDSLLPYAQADRTAFLAAGWTAGDTLAYAEFAGGHVYDAAGIAAAWTFLCPFRRDP</sequence>
<reference evidence="8 9" key="1">
    <citation type="submission" date="2016-04" db="EMBL/GenBank/DDBJ databases">
        <title>Complete genome sequence of Dokdonella koreensis DS-123T.</title>
        <authorList>
            <person name="Kim J.F."/>
            <person name="Lee H."/>
            <person name="Kwak M.-J."/>
        </authorList>
    </citation>
    <scope>NUCLEOTIDE SEQUENCE [LARGE SCALE GENOMIC DNA]</scope>
    <source>
        <strain evidence="8 9">DS-123</strain>
    </source>
</reference>
<dbReference type="SUPFAM" id="SSF53474">
    <property type="entry name" value="alpha/beta-Hydrolases"/>
    <property type="match status" value="1"/>
</dbReference>
<dbReference type="Gene3D" id="3.40.50.1820">
    <property type="entry name" value="alpha/beta hydrolase"/>
    <property type="match status" value="1"/>
</dbReference>
<evidence type="ECO:0000256" key="1">
    <source>
        <dbReference type="ARBA" id="ARBA00004613"/>
    </source>
</evidence>
<dbReference type="PANTHER" id="PTHR38050:SF2">
    <property type="entry name" value="FERULOYL ESTERASE C-RELATED"/>
    <property type="match status" value="1"/>
</dbReference>
<keyword evidence="3" id="KW-0858">Xylan degradation</keyword>
<keyword evidence="9" id="KW-1185">Reference proteome</keyword>
<dbReference type="AlphaFoldDB" id="A0A160DUY8"/>
<comment type="subcellular location">
    <subcellularLocation>
        <location evidence="1">Secreted</location>
    </subcellularLocation>
</comment>
<keyword evidence="7" id="KW-0624">Polysaccharide degradation</keyword>
<protein>
    <submittedName>
        <fullName evidence="8">Uncharacterized protein</fullName>
    </submittedName>
</protein>
<evidence type="ECO:0000313" key="8">
    <source>
        <dbReference type="EMBL" id="ANB18327.1"/>
    </source>
</evidence>
<evidence type="ECO:0000313" key="9">
    <source>
        <dbReference type="Proteomes" id="UP000076830"/>
    </source>
</evidence>
<dbReference type="PANTHER" id="PTHR38050">
    <property type="match status" value="1"/>
</dbReference>
<dbReference type="GO" id="GO:0045493">
    <property type="term" value="P:xylan catabolic process"/>
    <property type="evidence" value="ECO:0007669"/>
    <property type="project" value="UniProtKB-KW"/>
</dbReference>
<dbReference type="RefSeq" id="WP_067647613.1">
    <property type="nucleotide sequence ID" value="NZ_CP015249.1"/>
</dbReference>
<keyword evidence="6" id="KW-0119">Carbohydrate metabolism</keyword>
<dbReference type="GO" id="GO:0005576">
    <property type="term" value="C:extracellular region"/>
    <property type="evidence" value="ECO:0007669"/>
    <property type="project" value="UniProtKB-SubCell"/>
</dbReference>
<keyword evidence="5" id="KW-0378">Hydrolase</keyword>
<evidence type="ECO:0000256" key="2">
    <source>
        <dbReference type="ARBA" id="ARBA00022525"/>
    </source>
</evidence>